<dbReference type="AlphaFoldDB" id="A8NBL2"/>
<proteinExistence type="predicted"/>
<dbReference type="Pfam" id="PF00867">
    <property type="entry name" value="XPG_I"/>
    <property type="match status" value="1"/>
</dbReference>
<protein>
    <recommendedName>
        <fullName evidence="1">XPG-I domain-containing protein</fullName>
    </recommendedName>
</protein>
<dbReference type="InterPro" id="IPR029060">
    <property type="entry name" value="PIN-like_dom_sf"/>
</dbReference>
<dbReference type="CDD" id="cd09870">
    <property type="entry name" value="PIN_YEN1"/>
    <property type="match status" value="1"/>
</dbReference>
<dbReference type="Pfam" id="PF00752">
    <property type="entry name" value="XPG_N"/>
    <property type="match status" value="1"/>
</dbReference>
<dbReference type="GeneID" id="6008694"/>
<feature type="domain" description="XPG-I" evidence="1">
    <location>
        <begin position="127"/>
        <end position="200"/>
    </location>
</feature>
<dbReference type="VEuPathDB" id="FungiDB:CC1G_02472"/>
<organism evidence="2 3">
    <name type="scientific">Coprinopsis cinerea (strain Okayama-7 / 130 / ATCC MYA-4618 / FGSC 9003)</name>
    <name type="common">Inky cap fungus</name>
    <name type="synonym">Hormographiella aspergillata</name>
    <dbReference type="NCBI Taxonomy" id="240176"/>
    <lineage>
        <taxon>Eukaryota</taxon>
        <taxon>Fungi</taxon>
        <taxon>Dikarya</taxon>
        <taxon>Basidiomycota</taxon>
        <taxon>Agaricomycotina</taxon>
        <taxon>Agaricomycetes</taxon>
        <taxon>Agaricomycetidae</taxon>
        <taxon>Agaricales</taxon>
        <taxon>Agaricineae</taxon>
        <taxon>Psathyrellaceae</taxon>
        <taxon>Coprinopsis</taxon>
    </lineage>
</organism>
<dbReference type="HOGENOM" id="CLU_082498_0_0_1"/>
<dbReference type="eggNOG" id="KOG2519">
    <property type="taxonomic scope" value="Eukaryota"/>
</dbReference>
<dbReference type="InParanoid" id="A8NBL2"/>
<dbReference type="SMART" id="SM00484">
    <property type="entry name" value="XPGI"/>
    <property type="match status" value="1"/>
</dbReference>
<keyword evidence="3" id="KW-1185">Reference proteome</keyword>
<dbReference type="InterPro" id="IPR006084">
    <property type="entry name" value="XPG/Rad2"/>
</dbReference>
<dbReference type="GO" id="GO:0006974">
    <property type="term" value="P:DNA damage response"/>
    <property type="evidence" value="ECO:0007669"/>
    <property type="project" value="UniProtKB-ARBA"/>
</dbReference>
<dbReference type="OMA" id="RELCECH"/>
<dbReference type="SUPFAM" id="SSF88723">
    <property type="entry name" value="PIN domain-like"/>
    <property type="match status" value="1"/>
</dbReference>
<dbReference type="KEGG" id="cci:CC1G_02472"/>
<dbReference type="GO" id="GO:0017108">
    <property type="term" value="F:5'-flap endonuclease activity"/>
    <property type="evidence" value="ECO:0007669"/>
    <property type="project" value="TreeGrafter"/>
</dbReference>
<dbReference type="Proteomes" id="UP000001861">
    <property type="component" value="Unassembled WGS sequence"/>
</dbReference>
<dbReference type="PANTHER" id="PTHR11081:SF75">
    <property type="entry name" value="ENDONUCLEASE, PUTATIVE (AFU_ORTHOLOGUE AFUA_3G13260)-RELATED"/>
    <property type="match status" value="1"/>
</dbReference>
<dbReference type="EMBL" id="AACS02000009">
    <property type="protein sequence ID" value="EAU89583.2"/>
    <property type="molecule type" value="Genomic_DNA"/>
</dbReference>
<dbReference type="InterPro" id="IPR006085">
    <property type="entry name" value="XPG_DNA_repair_N"/>
</dbReference>
<sequence length="250" mass="27764">MGVKGLWELLRKNPGVKVTSLTDWFVNDAVARINDSRNAPVIGVDASTWIYEAQAAVMQASKHRAAWARIGQPAIMKCILDRLLQLIKLPVAVVFVFDGNGRPQYKRGRKVKTKPHYLTGHFQAFIKAFGFHTHTAPGEAEAELAWLNLTGQIDYVLTSDVDVFIFGATSVIRRPLNKDNYDEVEIYHVPTLQAYERVRLSRAGLIFIAIFGGGDYDPDGLKGFTVESAYMLAGHQSLVTGSVGGDRRWS</sequence>
<gene>
    <name evidence="2" type="ORF">CC1G_02472</name>
</gene>
<reference evidence="2 3" key="1">
    <citation type="journal article" date="2010" name="Proc. Natl. Acad. Sci. U.S.A.">
        <title>Insights into evolution of multicellular fungi from the assembled chromosomes of the mushroom Coprinopsis cinerea (Coprinus cinereus).</title>
        <authorList>
            <person name="Stajich J.E."/>
            <person name="Wilke S.K."/>
            <person name="Ahren D."/>
            <person name="Au C.H."/>
            <person name="Birren B.W."/>
            <person name="Borodovsky M."/>
            <person name="Burns C."/>
            <person name="Canback B."/>
            <person name="Casselton L.A."/>
            <person name="Cheng C.K."/>
            <person name="Deng J."/>
            <person name="Dietrich F.S."/>
            <person name="Fargo D.C."/>
            <person name="Farman M.L."/>
            <person name="Gathman A.C."/>
            <person name="Goldberg J."/>
            <person name="Guigo R."/>
            <person name="Hoegger P.J."/>
            <person name="Hooker J.B."/>
            <person name="Huggins A."/>
            <person name="James T.Y."/>
            <person name="Kamada T."/>
            <person name="Kilaru S."/>
            <person name="Kodira C."/>
            <person name="Kues U."/>
            <person name="Kupfer D."/>
            <person name="Kwan H.S."/>
            <person name="Lomsadze A."/>
            <person name="Li W."/>
            <person name="Lilly W.W."/>
            <person name="Ma L.J."/>
            <person name="Mackey A.J."/>
            <person name="Manning G."/>
            <person name="Martin F."/>
            <person name="Muraguchi H."/>
            <person name="Natvig D.O."/>
            <person name="Palmerini H."/>
            <person name="Ramesh M.A."/>
            <person name="Rehmeyer C.J."/>
            <person name="Roe B.A."/>
            <person name="Shenoy N."/>
            <person name="Stanke M."/>
            <person name="Ter-Hovhannisyan V."/>
            <person name="Tunlid A."/>
            <person name="Velagapudi R."/>
            <person name="Vision T.J."/>
            <person name="Zeng Q."/>
            <person name="Zolan M.E."/>
            <person name="Pukkila P.J."/>
        </authorList>
    </citation>
    <scope>NUCLEOTIDE SEQUENCE [LARGE SCALE GENOMIC DNA]</scope>
    <source>
        <strain evidence="3">Okayama-7 / 130 / ATCC MYA-4618 / FGSC 9003</strain>
    </source>
</reference>
<name>A8NBL2_COPC7</name>
<comment type="caution">
    <text evidence="2">The sequence shown here is derived from an EMBL/GenBank/DDBJ whole genome shotgun (WGS) entry which is preliminary data.</text>
</comment>
<evidence type="ECO:0000313" key="2">
    <source>
        <dbReference type="EMBL" id="EAU89583.2"/>
    </source>
</evidence>
<dbReference type="STRING" id="240176.A8NBL2"/>
<dbReference type="PANTHER" id="PTHR11081">
    <property type="entry name" value="FLAP ENDONUCLEASE FAMILY MEMBER"/>
    <property type="match status" value="1"/>
</dbReference>
<evidence type="ECO:0000259" key="1">
    <source>
        <dbReference type="SMART" id="SM00484"/>
    </source>
</evidence>
<evidence type="ECO:0000313" key="3">
    <source>
        <dbReference type="Proteomes" id="UP000001861"/>
    </source>
</evidence>
<dbReference type="InterPro" id="IPR006086">
    <property type="entry name" value="XPG-I_dom"/>
</dbReference>
<dbReference type="Gene3D" id="3.40.50.1010">
    <property type="entry name" value="5'-nuclease"/>
    <property type="match status" value="2"/>
</dbReference>
<dbReference type="PRINTS" id="PR00853">
    <property type="entry name" value="XPGRADSUPER"/>
</dbReference>
<dbReference type="OrthoDB" id="2148513at2759"/>
<accession>A8NBL2</accession>
<dbReference type="RefSeq" id="XP_001832210.2">
    <property type="nucleotide sequence ID" value="XM_001832158.2"/>
</dbReference>